<keyword evidence="1 3" id="KW-0807">Transducer</keyword>
<dbReference type="EMBL" id="CP002568">
    <property type="protein sequence ID" value="ADZ70192.1"/>
    <property type="molecule type" value="Genomic_DNA"/>
</dbReference>
<feature type="coiled-coil region" evidence="4">
    <location>
        <begin position="417"/>
        <end position="446"/>
    </location>
</feature>
<evidence type="ECO:0000256" key="5">
    <source>
        <dbReference type="SAM" id="Phobius"/>
    </source>
</evidence>
<feature type="transmembrane region" description="Helical" evidence="5">
    <location>
        <begin position="356"/>
        <end position="374"/>
    </location>
</feature>
<dbReference type="InterPro" id="IPR003660">
    <property type="entry name" value="HAMP_dom"/>
</dbReference>
<evidence type="ECO:0000313" key="8">
    <source>
        <dbReference type="EMBL" id="ADZ70192.1"/>
    </source>
</evidence>
<dbReference type="SUPFAM" id="SSF58104">
    <property type="entry name" value="Methyl-accepting chemotaxis protein (MCP) signaling domain"/>
    <property type="match status" value="1"/>
</dbReference>
<keyword evidence="4" id="KW-0175">Coiled coil</keyword>
<dbReference type="PANTHER" id="PTHR32089:SF112">
    <property type="entry name" value="LYSOZYME-LIKE PROTEIN-RELATED"/>
    <property type="match status" value="1"/>
</dbReference>
<keyword evidence="5" id="KW-0812">Transmembrane</keyword>
<dbReference type="PROSITE" id="PS51257">
    <property type="entry name" value="PROKAR_LIPOPROTEIN"/>
    <property type="match status" value="1"/>
</dbReference>
<dbReference type="Pfam" id="PF00015">
    <property type="entry name" value="MCPsignal"/>
    <property type="match status" value="1"/>
</dbReference>
<evidence type="ECO:0000256" key="2">
    <source>
        <dbReference type="ARBA" id="ARBA00029447"/>
    </source>
</evidence>
<keyword evidence="9" id="KW-1185">Reference proteome</keyword>
<reference evidence="8 9" key="1">
    <citation type="journal article" date="2011" name="J. Bacteriol.">
        <title>Complete genome sequence of Polymorphum gilvum SL003B-26A1T, a crude oil-degrading bacterium from oil-polluted saline soil.</title>
        <authorList>
            <person name="Li S.G."/>
            <person name="Tang Y.Q."/>
            <person name="Nie Y."/>
            <person name="Cai M."/>
            <person name="Wu X.L."/>
        </authorList>
    </citation>
    <scope>NUCLEOTIDE SEQUENCE [LARGE SCALE GENOMIC DNA]</scope>
    <source>
        <strain evidence="9">LMG 25793 / CGMCC 1.9160 / SL003B-26A1</strain>
    </source>
</reference>
<dbReference type="GO" id="GO:0007165">
    <property type="term" value="P:signal transduction"/>
    <property type="evidence" value="ECO:0007669"/>
    <property type="project" value="UniProtKB-KW"/>
</dbReference>
<dbReference type="PROSITE" id="PS50111">
    <property type="entry name" value="CHEMOTAXIS_TRANSDUC_2"/>
    <property type="match status" value="1"/>
</dbReference>
<dbReference type="Proteomes" id="UP000008130">
    <property type="component" value="Chromosome"/>
</dbReference>
<dbReference type="SUPFAM" id="SSF158472">
    <property type="entry name" value="HAMP domain-like"/>
    <property type="match status" value="1"/>
</dbReference>
<dbReference type="CDD" id="cd18774">
    <property type="entry name" value="PDC2_HK_sensor"/>
    <property type="match status" value="1"/>
</dbReference>
<evidence type="ECO:0000256" key="1">
    <source>
        <dbReference type="ARBA" id="ARBA00023224"/>
    </source>
</evidence>
<dbReference type="KEGG" id="pgv:SL003B_1765"/>
<gene>
    <name evidence="8" type="ordered locus">SL003B_1765</name>
</gene>
<dbReference type="PANTHER" id="PTHR32089">
    <property type="entry name" value="METHYL-ACCEPTING CHEMOTAXIS PROTEIN MCPB"/>
    <property type="match status" value="1"/>
</dbReference>
<dbReference type="SMART" id="SM00304">
    <property type="entry name" value="HAMP"/>
    <property type="match status" value="2"/>
</dbReference>
<proteinExistence type="inferred from homology"/>
<dbReference type="GO" id="GO:0016020">
    <property type="term" value="C:membrane"/>
    <property type="evidence" value="ECO:0007669"/>
    <property type="project" value="InterPro"/>
</dbReference>
<evidence type="ECO:0000313" key="9">
    <source>
        <dbReference type="Proteomes" id="UP000008130"/>
    </source>
</evidence>
<feature type="transmembrane region" description="Helical" evidence="5">
    <location>
        <begin position="20"/>
        <end position="43"/>
    </location>
</feature>
<evidence type="ECO:0000259" key="6">
    <source>
        <dbReference type="PROSITE" id="PS50111"/>
    </source>
</evidence>
<dbReference type="PROSITE" id="PS50885">
    <property type="entry name" value="HAMP"/>
    <property type="match status" value="1"/>
</dbReference>
<keyword evidence="5" id="KW-1133">Transmembrane helix</keyword>
<name>F2IUW3_POLGS</name>
<accession>F2IUW3</accession>
<sequence>MKSADTAGPRKSRKLFRLSVNIPVLMVGLTLSACVAVGVIGYLNGRDGLQKAAEAELAMVVKAKQALVNARLTALRSDLSNIASSANAALAVTDLAGTLSNLDKERADILGYYSKEGSSASERAELTGSNHKTMYSWRHSEVHGSFATAWRHGGYADIYAITPDGFILYSVTKSGDFLKSVKDADIAGSALAKVFDMASTLPSGEQAVSDFSAYGPAGGAPSLFIAEPVHVKSFGDSKYSGVIVMRIETSLIDGIVGDREGMGETGQVYVAGPDGTIVSNLPLAGEPTALKRSTSAAPVTSALSGTAAAAVVKGEDGVDRLTVASPVSFMGQTWAIVAEKTVEETLASVIEMRNSMMLWTLITVAIAALIALLFSRSITRPLTTLVSALEAIAGGNLNTEISAAKRGDEIGDIGRAVLKIRENAAAEQEERAQEEARLARSQAEQRQEMLSGLASEFEASVGNVVEAVSRSVATLQEAATEMQHMTVSAGDSASRAAEISNQAMEEVQSIATASDQLSSSIQQISELIARSSSVAQTATIRAQATNSTVRSLAEAANRIGEVVTLISDIADQTNLLALNATIEAARAGEAGRGFAVVASEVKELASQTGKATEEIQQQIDAIRSATEDAVGAIAEIQETINEITMSVTEVSSAVEEQSAATRGIADNTQRAARGTAEVSSDIRNVNDVTERTSKAAEGFVASADDLSRQASHLDEEVRAFLAQVRSA</sequence>
<dbReference type="CDD" id="cd06225">
    <property type="entry name" value="HAMP"/>
    <property type="match status" value="1"/>
</dbReference>
<dbReference type="eggNOG" id="COG0840">
    <property type="taxonomic scope" value="Bacteria"/>
</dbReference>
<dbReference type="STRING" id="991905.SL003B_1765"/>
<dbReference type="SMART" id="SM00283">
    <property type="entry name" value="MA"/>
    <property type="match status" value="1"/>
</dbReference>
<protein>
    <submittedName>
        <fullName evidence="8">Methyl-accepting chemotaxis protein signaling domain</fullName>
    </submittedName>
</protein>
<feature type="domain" description="HAMP" evidence="7">
    <location>
        <begin position="376"/>
        <end position="429"/>
    </location>
</feature>
<evidence type="ECO:0000259" key="7">
    <source>
        <dbReference type="PROSITE" id="PS50885"/>
    </source>
</evidence>
<dbReference type="Pfam" id="PF00672">
    <property type="entry name" value="HAMP"/>
    <property type="match status" value="1"/>
</dbReference>
<organism evidence="8 9">
    <name type="scientific">Polymorphum gilvum (strain LMG 25793 / CGMCC 1.9160 / SL003B-26A1)</name>
    <dbReference type="NCBI Taxonomy" id="991905"/>
    <lineage>
        <taxon>Bacteria</taxon>
        <taxon>Pseudomonadati</taxon>
        <taxon>Pseudomonadota</taxon>
        <taxon>Alphaproteobacteria</taxon>
        <taxon>Rhodobacterales</taxon>
        <taxon>Paracoccaceae</taxon>
        <taxon>Polymorphum</taxon>
    </lineage>
</organism>
<dbReference type="HOGENOM" id="CLU_000445_107_12_5"/>
<comment type="similarity">
    <text evidence="2">Belongs to the methyl-accepting chemotaxis (MCP) protein family.</text>
</comment>
<evidence type="ECO:0000256" key="3">
    <source>
        <dbReference type="PROSITE-ProRule" id="PRU00284"/>
    </source>
</evidence>
<evidence type="ECO:0000256" key="4">
    <source>
        <dbReference type="SAM" id="Coils"/>
    </source>
</evidence>
<feature type="domain" description="Methyl-accepting transducer" evidence="6">
    <location>
        <begin position="446"/>
        <end position="707"/>
    </location>
</feature>
<keyword evidence="5" id="KW-0472">Membrane</keyword>
<dbReference type="AlphaFoldDB" id="F2IUW3"/>
<dbReference type="Gene3D" id="1.10.287.950">
    <property type="entry name" value="Methyl-accepting chemotaxis protein"/>
    <property type="match status" value="1"/>
</dbReference>
<dbReference type="PATRIC" id="fig|991905.3.peg.1809"/>
<dbReference type="Gene3D" id="6.10.340.10">
    <property type="match status" value="1"/>
</dbReference>
<dbReference type="RefSeq" id="WP_013652509.1">
    <property type="nucleotide sequence ID" value="NC_015259.1"/>
</dbReference>
<dbReference type="InterPro" id="IPR004089">
    <property type="entry name" value="MCPsignal_dom"/>
</dbReference>